<sequence>MPYLGLRTAPYMNILGESSRIVIVVRIRRGIVTNEHQHESSIFLDPSRAHGGSLLLFGRGNKTAVSTLRTQNWKSLLESTVMKPSMTDKLQEAGLYIDDLNKLRIVDPAVTHDTNELKTECENYLSKNMNGRIYCIVPKLVHCVIFVLFEAVVIASPWLCSSSDLKAADAIRNVTALPAKCPPLIACVRLSNKPWLYGSETSVLNTDVMLPMMMKLKPKEYGKPFSSIGAIGTTERVRHRNRCMQIDKIFTRPIYNSTKSRNLVSVRIQTKKKTTTHLICDQGAALS</sequence>
<organism evidence="1 2">
    <name type="scientific">Clonorchis sinensis</name>
    <name type="common">Chinese liver fluke</name>
    <dbReference type="NCBI Taxonomy" id="79923"/>
    <lineage>
        <taxon>Eukaryota</taxon>
        <taxon>Metazoa</taxon>
        <taxon>Spiralia</taxon>
        <taxon>Lophotrochozoa</taxon>
        <taxon>Platyhelminthes</taxon>
        <taxon>Trematoda</taxon>
        <taxon>Digenea</taxon>
        <taxon>Opisthorchiida</taxon>
        <taxon>Opisthorchiata</taxon>
        <taxon>Opisthorchiidae</taxon>
        <taxon>Clonorchis</taxon>
    </lineage>
</organism>
<dbReference type="AlphaFoldDB" id="G7YHT9"/>
<dbReference type="InterPro" id="IPR028172">
    <property type="entry name" value="FT20"/>
</dbReference>
<gene>
    <name evidence="1" type="ORF">CLF_108251</name>
</gene>
<proteinExistence type="predicted"/>
<evidence type="ECO:0000313" key="2">
    <source>
        <dbReference type="Proteomes" id="UP000008909"/>
    </source>
</evidence>
<dbReference type="Pfam" id="PF14931">
    <property type="entry name" value="IFT20"/>
    <property type="match status" value="1"/>
</dbReference>
<keyword evidence="1" id="KW-0966">Cell projection</keyword>
<accession>G7YHT9</accession>
<keyword evidence="2" id="KW-1185">Reference proteome</keyword>
<keyword evidence="1" id="KW-0969">Cilium</keyword>
<dbReference type="Proteomes" id="UP000008909">
    <property type="component" value="Unassembled WGS sequence"/>
</dbReference>
<reference key="2">
    <citation type="submission" date="2011-10" db="EMBL/GenBank/DDBJ databases">
        <title>The genome and transcriptome sequence of Clonorchis sinensis provide insights into the carcinogenic liver fluke.</title>
        <authorList>
            <person name="Wang X."/>
            <person name="Huang Y."/>
            <person name="Chen W."/>
            <person name="Liu H."/>
            <person name="Guo L."/>
            <person name="Chen Y."/>
            <person name="Luo F."/>
            <person name="Zhou W."/>
            <person name="Sun J."/>
            <person name="Mao Q."/>
            <person name="Liang P."/>
            <person name="Zhou C."/>
            <person name="Tian Y."/>
            <person name="Men J."/>
            <person name="Lv X."/>
            <person name="Huang L."/>
            <person name="Zhou J."/>
            <person name="Hu Y."/>
            <person name="Li R."/>
            <person name="Zhang F."/>
            <person name="Lei H."/>
            <person name="Li X."/>
            <person name="Hu X."/>
            <person name="Liang C."/>
            <person name="Xu J."/>
            <person name="Wu Z."/>
            <person name="Yu X."/>
        </authorList>
    </citation>
    <scope>NUCLEOTIDE SEQUENCE</scope>
    <source>
        <strain>Henan</strain>
    </source>
</reference>
<reference evidence="1" key="1">
    <citation type="journal article" date="2011" name="Genome Biol.">
        <title>The draft genome of the carcinogenic human liver fluke Clonorchis sinensis.</title>
        <authorList>
            <person name="Wang X."/>
            <person name="Chen W."/>
            <person name="Huang Y."/>
            <person name="Sun J."/>
            <person name="Men J."/>
            <person name="Liu H."/>
            <person name="Luo F."/>
            <person name="Guo L."/>
            <person name="Lv X."/>
            <person name="Deng C."/>
            <person name="Zhou C."/>
            <person name="Fan Y."/>
            <person name="Li X."/>
            <person name="Huang L."/>
            <person name="Hu Y."/>
            <person name="Liang C."/>
            <person name="Hu X."/>
            <person name="Xu J."/>
            <person name="Yu X."/>
        </authorList>
    </citation>
    <scope>NUCLEOTIDE SEQUENCE [LARGE SCALE GENOMIC DNA]</scope>
    <source>
        <strain evidence="1">Henan</strain>
    </source>
</reference>
<evidence type="ECO:0000313" key="1">
    <source>
        <dbReference type="EMBL" id="GAA52522.1"/>
    </source>
</evidence>
<name>G7YHT9_CLOSI</name>
<dbReference type="EMBL" id="DF143308">
    <property type="protein sequence ID" value="GAA52522.1"/>
    <property type="molecule type" value="Genomic_DNA"/>
</dbReference>
<protein>
    <submittedName>
        <fullName evidence="1">Intraflagellar transport protein 20 homolog</fullName>
    </submittedName>
</protein>
<keyword evidence="1" id="KW-0282">Flagellum</keyword>